<comment type="function">
    <text evidence="14 18">Bifunctional enzyme that catalyzes the epimerization of the S- and R-forms of NAD(P)HX and the dehydration of the S-form of NAD(P)HX at the expense of ADP, which is converted to AMP. This allows the repair of both epimers of NAD(P)HX, a damaged form of NAD(P)H that is a result of enzymatic or heat-dependent hydration.</text>
</comment>
<dbReference type="GO" id="GO:0052855">
    <property type="term" value="F:ADP-dependent NAD(P)H-hydrate dehydratase activity"/>
    <property type="evidence" value="ECO:0007669"/>
    <property type="project" value="UniProtKB-UniRule"/>
</dbReference>
<evidence type="ECO:0000259" key="19">
    <source>
        <dbReference type="PROSITE" id="PS51383"/>
    </source>
</evidence>
<evidence type="ECO:0000256" key="10">
    <source>
        <dbReference type="ARBA" id="ARBA00023027"/>
    </source>
</evidence>
<evidence type="ECO:0000256" key="17">
    <source>
        <dbReference type="HAMAP-Rule" id="MF_01965"/>
    </source>
</evidence>
<evidence type="ECO:0000256" key="18">
    <source>
        <dbReference type="PIRNR" id="PIRNR017184"/>
    </source>
</evidence>
<dbReference type="InterPro" id="IPR036652">
    <property type="entry name" value="YjeF_N_dom_sf"/>
</dbReference>
<dbReference type="GO" id="GO:0005524">
    <property type="term" value="F:ATP binding"/>
    <property type="evidence" value="ECO:0007669"/>
    <property type="project" value="UniProtKB-UniRule"/>
</dbReference>
<dbReference type="PROSITE" id="PS51383">
    <property type="entry name" value="YJEF_C_3"/>
    <property type="match status" value="1"/>
</dbReference>
<dbReference type="NCBIfam" id="TIGR00197">
    <property type="entry name" value="yjeF_nterm"/>
    <property type="match status" value="1"/>
</dbReference>
<keyword evidence="22" id="KW-1185">Reference proteome</keyword>
<feature type="domain" description="YjeF N-terminal" evidence="20">
    <location>
        <begin position="9"/>
        <end position="217"/>
    </location>
</feature>
<comment type="catalytic activity">
    <reaction evidence="15 17 18">
        <text>(6S)-NADHX + ADP = AMP + phosphate + NADH + H(+)</text>
        <dbReference type="Rhea" id="RHEA:32223"/>
        <dbReference type="ChEBI" id="CHEBI:15378"/>
        <dbReference type="ChEBI" id="CHEBI:43474"/>
        <dbReference type="ChEBI" id="CHEBI:57945"/>
        <dbReference type="ChEBI" id="CHEBI:64074"/>
        <dbReference type="ChEBI" id="CHEBI:456215"/>
        <dbReference type="ChEBI" id="CHEBI:456216"/>
        <dbReference type="EC" id="4.2.1.136"/>
    </reaction>
</comment>
<dbReference type="GO" id="GO:0046496">
    <property type="term" value="P:nicotinamide nucleotide metabolic process"/>
    <property type="evidence" value="ECO:0007669"/>
    <property type="project" value="UniProtKB-UniRule"/>
</dbReference>
<feature type="binding site" evidence="17">
    <location>
        <begin position="412"/>
        <end position="416"/>
    </location>
    <ligand>
        <name>AMP</name>
        <dbReference type="ChEBI" id="CHEBI:456215"/>
    </ligand>
</feature>
<evidence type="ECO:0000313" key="21">
    <source>
        <dbReference type="EMBL" id="GET45539.1"/>
    </source>
</evidence>
<evidence type="ECO:0000256" key="13">
    <source>
        <dbReference type="ARBA" id="ARBA00023268"/>
    </source>
</evidence>
<dbReference type="GO" id="GO:0046872">
    <property type="term" value="F:metal ion binding"/>
    <property type="evidence" value="ECO:0007669"/>
    <property type="project" value="UniProtKB-UniRule"/>
</dbReference>
<feature type="binding site" evidence="17">
    <location>
        <position position="377"/>
    </location>
    <ligand>
        <name>(6S)-NADPHX</name>
        <dbReference type="ChEBI" id="CHEBI:64076"/>
    </ligand>
</feature>
<feature type="binding site" evidence="17">
    <location>
        <position position="441"/>
    </location>
    <ligand>
        <name>(6S)-NADPHX</name>
        <dbReference type="ChEBI" id="CHEBI:64076"/>
    </ligand>
</feature>
<comment type="similarity">
    <text evidence="4 18">In the C-terminal section; belongs to the NnrD/CARKD family.</text>
</comment>
<keyword evidence="5 18" id="KW-0479">Metal-binding</keyword>
<comment type="caution">
    <text evidence="21">The sequence shown here is derived from an EMBL/GenBank/DDBJ whole genome shotgun (WGS) entry which is preliminary data.</text>
</comment>
<comment type="cofactor">
    <cofactor evidence="18">
        <name>K(+)</name>
        <dbReference type="ChEBI" id="CHEBI:29103"/>
    </cofactor>
    <text evidence="18">Binds 1 potassium ion per subunit.</text>
</comment>
<dbReference type="InterPro" id="IPR017953">
    <property type="entry name" value="Carbohydrate_kinase_pred_CS"/>
</dbReference>
<dbReference type="InterPro" id="IPR000631">
    <property type="entry name" value="CARKD"/>
</dbReference>
<dbReference type="PANTHER" id="PTHR12592:SF0">
    <property type="entry name" value="ATP-DEPENDENT (S)-NAD(P)H-HYDRATE DEHYDRATASE"/>
    <property type="match status" value="1"/>
</dbReference>
<evidence type="ECO:0000256" key="3">
    <source>
        <dbReference type="ARBA" id="ARBA00006001"/>
    </source>
</evidence>
<keyword evidence="11 18" id="KW-0413">Isomerase</keyword>
<dbReference type="CDD" id="cd01171">
    <property type="entry name" value="YXKO-related"/>
    <property type="match status" value="1"/>
</dbReference>
<evidence type="ECO:0000256" key="7">
    <source>
        <dbReference type="ARBA" id="ARBA00022840"/>
    </source>
</evidence>
<comment type="function">
    <text evidence="17">Catalyzes the dehydration of the S-form of NAD(P)HX at the expense of ADP, which is converted to AMP. Together with NAD(P)HX epimerase, which catalyzes the epimerization of the S- and R-forms, the enzyme allows the repair of both epimers of NAD(P)HX, a damaged form of NAD(P)H that is a result of enzymatic or heat-dependent hydration.</text>
</comment>
<evidence type="ECO:0000256" key="12">
    <source>
        <dbReference type="ARBA" id="ARBA00023239"/>
    </source>
</evidence>
<dbReference type="InterPro" id="IPR029056">
    <property type="entry name" value="Ribokinase-like"/>
</dbReference>
<dbReference type="InterPro" id="IPR004443">
    <property type="entry name" value="YjeF_N_dom"/>
</dbReference>
<dbReference type="InterPro" id="IPR030677">
    <property type="entry name" value="Nnr"/>
</dbReference>
<evidence type="ECO:0000256" key="5">
    <source>
        <dbReference type="ARBA" id="ARBA00022723"/>
    </source>
</evidence>
<comment type="cofactor">
    <cofactor evidence="17">
        <name>Mg(2+)</name>
        <dbReference type="ChEBI" id="CHEBI:18420"/>
    </cofactor>
</comment>
<dbReference type="NCBIfam" id="TIGR00196">
    <property type="entry name" value="yjeF_cterm"/>
    <property type="match status" value="1"/>
</dbReference>
<proteinExistence type="inferred from homology"/>
<evidence type="ECO:0000256" key="14">
    <source>
        <dbReference type="ARBA" id="ARBA00025153"/>
    </source>
</evidence>
<evidence type="ECO:0000313" key="22">
    <source>
        <dbReference type="Proteomes" id="UP000398217"/>
    </source>
</evidence>
<dbReference type="PROSITE" id="PS01050">
    <property type="entry name" value="YJEF_C_2"/>
    <property type="match status" value="1"/>
</dbReference>
<evidence type="ECO:0000256" key="6">
    <source>
        <dbReference type="ARBA" id="ARBA00022741"/>
    </source>
</evidence>
<comment type="catalytic activity">
    <reaction evidence="16 17 18">
        <text>(6S)-NADPHX + ADP = AMP + phosphate + NADPH + H(+)</text>
        <dbReference type="Rhea" id="RHEA:32235"/>
        <dbReference type="ChEBI" id="CHEBI:15378"/>
        <dbReference type="ChEBI" id="CHEBI:43474"/>
        <dbReference type="ChEBI" id="CHEBI:57783"/>
        <dbReference type="ChEBI" id="CHEBI:64076"/>
        <dbReference type="ChEBI" id="CHEBI:456215"/>
        <dbReference type="ChEBI" id="CHEBI:456216"/>
        <dbReference type="EC" id="4.2.1.136"/>
    </reaction>
</comment>
<dbReference type="OrthoDB" id="9806925at2"/>
<reference evidence="22" key="1">
    <citation type="journal article" date="2020" name="Int. J. Syst. Evol. Microbiol.">
        <title>Capnocytophaga felis sp. nov. isolated from the feline oral cavity.</title>
        <authorList>
            <person name="Suzuki M."/>
            <person name="Umeda K."/>
            <person name="Kimura M."/>
            <person name="Imaoka K."/>
            <person name="Morikawa S."/>
            <person name="Maeda K."/>
        </authorList>
    </citation>
    <scope>NUCLEOTIDE SEQUENCE [LARGE SCALE GENOMIC DNA]</scope>
    <source>
        <strain evidence="22">KC07070</strain>
    </source>
</reference>
<protein>
    <recommendedName>
        <fullName evidence="17">ADP-dependent (S)-NAD(P)H-hydrate dehydratase</fullName>
        <ecNumber evidence="17">4.2.1.136</ecNumber>
    </recommendedName>
    <alternativeName>
        <fullName evidence="17">ADP-dependent NAD(P)HX dehydratase</fullName>
    </alternativeName>
</protein>
<comment type="similarity">
    <text evidence="3 18">In the N-terminal section; belongs to the NnrE/AIBP family.</text>
</comment>
<dbReference type="PIRSF" id="PIRSF017184">
    <property type="entry name" value="Nnr"/>
    <property type="match status" value="1"/>
</dbReference>
<evidence type="ECO:0000256" key="4">
    <source>
        <dbReference type="ARBA" id="ARBA00009524"/>
    </source>
</evidence>
<dbReference type="Gene3D" id="3.40.50.10260">
    <property type="entry name" value="YjeF N-terminal domain"/>
    <property type="match status" value="1"/>
</dbReference>
<feature type="binding site" evidence="17">
    <location>
        <position position="325"/>
    </location>
    <ligand>
        <name>(6S)-NADPHX</name>
        <dbReference type="ChEBI" id="CHEBI:64076"/>
    </ligand>
</feature>
<keyword evidence="9 18" id="KW-0630">Potassium</keyword>
<dbReference type="Gene3D" id="3.40.1190.20">
    <property type="match status" value="1"/>
</dbReference>
<evidence type="ECO:0000256" key="2">
    <source>
        <dbReference type="ARBA" id="ARBA00000909"/>
    </source>
</evidence>
<dbReference type="Pfam" id="PF01256">
    <property type="entry name" value="Carb_kinase"/>
    <property type="match status" value="1"/>
</dbReference>
<evidence type="ECO:0000256" key="15">
    <source>
        <dbReference type="ARBA" id="ARBA00048238"/>
    </source>
</evidence>
<feature type="binding site" evidence="17">
    <location>
        <position position="440"/>
    </location>
    <ligand>
        <name>AMP</name>
        <dbReference type="ChEBI" id="CHEBI:456215"/>
    </ligand>
</feature>
<keyword evidence="10 17" id="KW-0520">NAD</keyword>
<dbReference type="SUPFAM" id="SSF53613">
    <property type="entry name" value="Ribokinase-like"/>
    <property type="match status" value="1"/>
</dbReference>
<dbReference type="HAMAP" id="MF_01965">
    <property type="entry name" value="NADHX_dehydratase"/>
    <property type="match status" value="1"/>
</dbReference>
<evidence type="ECO:0000256" key="16">
    <source>
        <dbReference type="ARBA" id="ARBA00049209"/>
    </source>
</evidence>
<evidence type="ECO:0000256" key="11">
    <source>
        <dbReference type="ARBA" id="ARBA00023235"/>
    </source>
</evidence>
<dbReference type="Proteomes" id="UP000398217">
    <property type="component" value="Unassembled WGS sequence"/>
</dbReference>
<comment type="similarity">
    <text evidence="17">Belongs to the NnrD/CARKD family.</text>
</comment>
<evidence type="ECO:0000256" key="9">
    <source>
        <dbReference type="ARBA" id="ARBA00022958"/>
    </source>
</evidence>
<keyword evidence="13" id="KW-0511">Multifunctional enzyme</keyword>
<dbReference type="PANTHER" id="PTHR12592">
    <property type="entry name" value="ATP-DEPENDENT (S)-NAD(P)H-HYDRATE DEHYDRATASE FAMILY MEMBER"/>
    <property type="match status" value="1"/>
</dbReference>
<name>A0A5M4B7F9_9FLAO</name>
<dbReference type="GO" id="GO:0052856">
    <property type="term" value="F:NAD(P)HX epimerase activity"/>
    <property type="evidence" value="ECO:0007669"/>
    <property type="project" value="UniProtKB-EC"/>
</dbReference>
<dbReference type="AlphaFoldDB" id="A0A5M4B7F9"/>
<dbReference type="GO" id="GO:0110051">
    <property type="term" value="P:metabolite repair"/>
    <property type="evidence" value="ECO:0007669"/>
    <property type="project" value="TreeGrafter"/>
</dbReference>
<sequence length="498" mass="54806">MKILFTEQIQQAYNQTTKRQRTTRKKLTDRAAEQVFLWLQNNTDLSKKVVVYAGVGNNGGDGLAVARMLAKAKRNVEVYIVNFNENPTDNFLKNLGVLVRGKKVKITDLYSCSEAPEVMASDIVLDAVFGTGLNRYVADWMQCIFEKINESGAYVASIDVPSGFYLDRVPMEDEIFIKSDIVLTFQTPKLIFLLPQTGKYIPNWEVLDIGLEPSALRDINSEYQLITDSYANEIYKPRDKFSHKGSFGHALLVGGSYGKMGAMVLGGVAVLRSGAGLLTMFAPKCGYEILQTAVPEAMVITSKSKKYLSPTQIPIVPSVVGIGIGMGNQPQTAEVLFELFEQYSNLPFVIDADALNILSENPEQAHKIPKNAILTPHPAELERLIGKWKDDFDKMDKAKKFAKKHQIILIIKGAYTMITNGIRFWINSTGNAGMATAGSGDVLTGVLTGLLSQNYSPLEAAILGVHTHGKAGDKIASKQGQENLIASDLCREIKLKTE</sequence>
<feature type="binding site" evidence="17">
    <location>
        <position position="262"/>
    </location>
    <ligand>
        <name>(6S)-NADPHX</name>
        <dbReference type="ChEBI" id="CHEBI:64076"/>
    </ligand>
</feature>
<organism evidence="21 22">
    <name type="scientific">Capnocytophaga felis</name>
    <dbReference type="NCBI Taxonomy" id="2267611"/>
    <lineage>
        <taxon>Bacteria</taxon>
        <taxon>Pseudomonadati</taxon>
        <taxon>Bacteroidota</taxon>
        <taxon>Flavobacteriia</taxon>
        <taxon>Flavobacteriales</taxon>
        <taxon>Flavobacteriaceae</taxon>
        <taxon>Capnocytophaga</taxon>
    </lineage>
</organism>
<evidence type="ECO:0000256" key="1">
    <source>
        <dbReference type="ARBA" id="ARBA00000013"/>
    </source>
</evidence>
<keyword evidence="8 17" id="KW-0521">NADP</keyword>
<dbReference type="RefSeq" id="WP_155284193.1">
    <property type="nucleotide sequence ID" value="NZ_BLBC01000005.1"/>
</dbReference>
<accession>A0A5M4B7F9</accession>
<comment type="catalytic activity">
    <reaction evidence="2 18">
        <text>(6R)-NADPHX = (6S)-NADPHX</text>
        <dbReference type="Rhea" id="RHEA:32227"/>
        <dbReference type="ChEBI" id="CHEBI:64076"/>
        <dbReference type="ChEBI" id="CHEBI:64077"/>
        <dbReference type="EC" id="5.1.99.6"/>
    </reaction>
</comment>
<comment type="subunit">
    <text evidence="17">Homotetramer.</text>
</comment>
<evidence type="ECO:0000259" key="20">
    <source>
        <dbReference type="PROSITE" id="PS51385"/>
    </source>
</evidence>
<gene>
    <name evidence="17" type="primary">nnrD</name>
    <name evidence="21" type="ORF">RCZ01_08410</name>
</gene>
<dbReference type="PROSITE" id="PS51385">
    <property type="entry name" value="YJEF_N"/>
    <property type="match status" value="1"/>
</dbReference>
<dbReference type="Pfam" id="PF03853">
    <property type="entry name" value="YjeF_N"/>
    <property type="match status" value="1"/>
</dbReference>
<keyword evidence="6 17" id="KW-0547">Nucleotide-binding</keyword>
<dbReference type="EC" id="4.2.1.136" evidence="17"/>
<dbReference type="EMBL" id="BLBC01000005">
    <property type="protein sequence ID" value="GET45539.1"/>
    <property type="molecule type" value="Genomic_DNA"/>
</dbReference>
<comment type="catalytic activity">
    <reaction evidence="1 18">
        <text>(6R)-NADHX = (6S)-NADHX</text>
        <dbReference type="Rhea" id="RHEA:32215"/>
        <dbReference type="ChEBI" id="CHEBI:64074"/>
        <dbReference type="ChEBI" id="CHEBI:64075"/>
        <dbReference type="EC" id="5.1.99.6"/>
    </reaction>
</comment>
<keyword evidence="7 17" id="KW-0067">ATP-binding</keyword>
<keyword evidence="12 17" id="KW-0456">Lyase</keyword>
<feature type="domain" description="YjeF C-terminal" evidence="19">
    <location>
        <begin position="227"/>
        <end position="498"/>
    </location>
</feature>
<dbReference type="SUPFAM" id="SSF64153">
    <property type="entry name" value="YjeF N-terminal domain-like"/>
    <property type="match status" value="1"/>
</dbReference>
<evidence type="ECO:0000256" key="8">
    <source>
        <dbReference type="ARBA" id="ARBA00022857"/>
    </source>
</evidence>